<proteinExistence type="predicted"/>
<dbReference type="GO" id="GO:0003700">
    <property type="term" value="F:DNA-binding transcription factor activity"/>
    <property type="evidence" value="ECO:0007669"/>
    <property type="project" value="InterPro"/>
</dbReference>
<keyword evidence="1" id="KW-0805">Transcription regulation</keyword>
<evidence type="ECO:0000256" key="1">
    <source>
        <dbReference type="ARBA" id="ARBA00023015"/>
    </source>
</evidence>
<dbReference type="InterPro" id="IPR051534">
    <property type="entry name" value="CBASS_pafABC_assoc_protein"/>
</dbReference>
<reference evidence="5" key="1">
    <citation type="submission" date="2019-11" db="EMBL/GenBank/DDBJ databases">
        <title>The complete genome sequence of Saccharopolyspora sp. E2A.</title>
        <authorList>
            <person name="Zhang G."/>
        </authorList>
    </citation>
    <scope>NUCLEOTIDE SEQUENCE [LARGE SCALE GENOMIC DNA]</scope>
    <source>
        <strain evidence="5">E2A</strain>
    </source>
</reference>
<dbReference type="PROSITE" id="PS51000">
    <property type="entry name" value="HTH_DEOR_2"/>
    <property type="match status" value="1"/>
</dbReference>
<evidence type="ECO:0000313" key="4">
    <source>
        <dbReference type="EMBL" id="QGK72383.1"/>
    </source>
</evidence>
<dbReference type="InterPro" id="IPR026881">
    <property type="entry name" value="WYL_dom"/>
</dbReference>
<dbReference type="KEGG" id="sace:GIY23_17865"/>
<evidence type="ECO:0000256" key="2">
    <source>
        <dbReference type="ARBA" id="ARBA00023163"/>
    </source>
</evidence>
<dbReference type="InterPro" id="IPR001034">
    <property type="entry name" value="DeoR_HTH"/>
</dbReference>
<keyword evidence="5" id="KW-1185">Reference proteome</keyword>
<dbReference type="PROSITE" id="PS52050">
    <property type="entry name" value="WYL"/>
    <property type="match status" value="1"/>
</dbReference>
<dbReference type="SUPFAM" id="SSF46785">
    <property type="entry name" value="Winged helix' DNA-binding domain"/>
    <property type="match status" value="1"/>
</dbReference>
<evidence type="ECO:0000259" key="3">
    <source>
        <dbReference type="PROSITE" id="PS51000"/>
    </source>
</evidence>
<dbReference type="PANTHER" id="PTHR34580:SF3">
    <property type="entry name" value="PROTEIN PAFB"/>
    <property type="match status" value="1"/>
</dbReference>
<name>A0A5Q3QDC8_9PSEU</name>
<dbReference type="InterPro" id="IPR036388">
    <property type="entry name" value="WH-like_DNA-bd_sf"/>
</dbReference>
<dbReference type="Gene3D" id="1.10.10.10">
    <property type="entry name" value="Winged helix-like DNA-binding domain superfamily/Winged helix DNA-binding domain"/>
    <property type="match status" value="1"/>
</dbReference>
<dbReference type="Pfam" id="PF08279">
    <property type="entry name" value="HTH_11"/>
    <property type="match status" value="1"/>
</dbReference>
<dbReference type="Proteomes" id="UP000371041">
    <property type="component" value="Chromosome"/>
</dbReference>
<dbReference type="InterPro" id="IPR036390">
    <property type="entry name" value="WH_DNA-bd_sf"/>
</dbReference>
<dbReference type="PANTHER" id="PTHR34580">
    <property type="match status" value="1"/>
</dbReference>
<dbReference type="EMBL" id="CP045929">
    <property type="protein sequence ID" value="QGK72383.1"/>
    <property type="molecule type" value="Genomic_DNA"/>
</dbReference>
<organism evidence="4 5">
    <name type="scientific">Allosaccharopolyspora coralli</name>
    <dbReference type="NCBI Taxonomy" id="2665642"/>
    <lineage>
        <taxon>Bacteria</taxon>
        <taxon>Bacillati</taxon>
        <taxon>Actinomycetota</taxon>
        <taxon>Actinomycetes</taxon>
        <taxon>Pseudonocardiales</taxon>
        <taxon>Pseudonocardiaceae</taxon>
        <taxon>Allosaccharopolyspora</taxon>
    </lineage>
</organism>
<feature type="domain" description="HTH deoR-type" evidence="3">
    <location>
        <begin position="1"/>
        <end position="52"/>
    </location>
</feature>
<dbReference type="InterPro" id="IPR013196">
    <property type="entry name" value="HTH_11"/>
</dbReference>
<dbReference type="AlphaFoldDB" id="A0A5Q3QDC8"/>
<sequence>MLRLLSLLQSRRDWSGAELAERLDVTERTVRRDVDRLRELGYPVTGTRGAVGGYRMGAGTALPPLLLDDDEAVAAAVALRTAASSRVSGIGEIALRALAKLEQVLPKRLRQQVAALADATTAVTGVRTDAPDTDPELLTVVAAACRDHESVTFEHRARDGAATSRRVEPQGLVTVRGLWYLVAFDLAREDWRTFRLDRVHGLATTRRRFTPRPPPAPDLAEYVARSLASAPYRYALTATVQASAESVSGRLLAPLPGRIERLGDDLCRVHLGSDRIDTVVQDLVALDAPYTVDCSEAVAEQLRATANRLTEGLR</sequence>
<dbReference type="Pfam" id="PF13280">
    <property type="entry name" value="WYL"/>
    <property type="match status" value="1"/>
</dbReference>
<protein>
    <submittedName>
        <fullName evidence="4">WYL domain-containing protein</fullName>
    </submittedName>
</protein>
<keyword evidence="2" id="KW-0804">Transcription</keyword>
<accession>A0A5Q3QDC8</accession>
<evidence type="ECO:0000313" key="5">
    <source>
        <dbReference type="Proteomes" id="UP000371041"/>
    </source>
</evidence>
<gene>
    <name evidence="4" type="ORF">GIY23_17865</name>
</gene>